<proteinExistence type="predicted"/>
<dbReference type="KEGG" id="pseg:D3H65_01140"/>
<feature type="signal peptide" evidence="1">
    <location>
        <begin position="1"/>
        <end position="27"/>
    </location>
</feature>
<evidence type="ECO:0000313" key="2">
    <source>
        <dbReference type="EMBL" id="AXY72662.1"/>
    </source>
</evidence>
<keyword evidence="3" id="KW-1185">Reference proteome</keyword>
<gene>
    <name evidence="2" type="ORF">D3H65_01140</name>
</gene>
<dbReference type="RefSeq" id="WP_119048500.1">
    <property type="nucleotide sequence ID" value="NZ_CP032157.1"/>
</dbReference>
<accession>A0A3B7MEF2</accession>
<organism evidence="2 3">
    <name type="scientific">Paraflavitalea soli</name>
    <dbReference type="NCBI Taxonomy" id="2315862"/>
    <lineage>
        <taxon>Bacteria</taxon>
        <taxon>Pseudomonadati</taxon>
        <taxon>Bacteroidota</taxon>
        <taxon>Chitinophagia</taxon>
        <taxon>Chitinophagales</taxon>
        <taxon>Chitinophagaceae</taxon>
        <taxon>Paraflavitalea</taxon>
    </lineage>
</organism>
<dbReference type="EMBL" id="CP032157">
    <property type="protein sequence ID" value="AXY72662.1"/>
    <property type="molecule type" value="Genomic_DNA"/>
</dbReference>
<feature type="chain" id="PRO_5017575098" evidence="1">
    <location>
        <begin position="28"/>
        <end position="119"/>
    </location>
</feature>
<dbReference type="Proteomes" id="UP000263900">
    <property type="component" value="Chromosome"/>
</dbReference>
<dbReference type="AlphaFoldDB" id="A0A3B7MEF2"/>
<keyword evidence="1" id="KW-0732">Signal</keyword>
<sequence length="119" mass="12890">MKKFKFLSLSVLVLTVVLGSAFSPRFATQYFTYSGSNEFLPGNYTSAGSQSVIPGANNQLAWIEVDDTEVYPAGHADQFKPMVDNTSTTIRATLNIALTSPKSDQAVSMPVVARVQLKP</sequence>
<evidence type="ECO:0000256" key="1">
    <source>
        <dbReference type="SAM" id="SignalP"/>
    </source>
</evidence>
<evidence type="ECO:0000313" key="3">
    <source>
        <dbReference type="Proteomes" id="UP000263900"/>
    </source>
</evidence>
<protein>
    <submittedName>
        <fullName evidence="2">Uncharacterized protein</fullName>
    </submittedName>
</protein>
<name>A0A3B7MEF2_9BACT</name>
<reference evidence="2 3" key="1">
    <citation type="submission" date="2018-09" db="EMBL/GenBank/DDBJ databases">
        <title>Genome sequencing of strain 6GH32-13.</title>
        <authorList>
            <person name="Weon H.-Y."/>
            <person name="Heo J."/>
            <person name="Kwon S.-W."/>
        </authorList>
    </citation>
    <scope>NUCLEOTIDE SEQUENCE [LARGE SCALE GENOMIC DNA]</scope>
    <source>
        <strain evidence="2 3">5GH32-13</strain>
    </source>
</reference>